<evidence type="ECO:0000313" key="3">
    <source>
        <dbReference type="Proteomes" id="UP000515312"/>
    </source>
</evidence>
<reference evidence="2 3" key="1">
    <citation type="submission" date="2020-08" db="EMBL/GenBank/DDBJ databases">
        <title>Edaphobacter telluris sp. nov. and Acidobacterium dinghuensis sp. nov., two acidobacteria isolated from forest soil.</title>
        <authorList>
            <person name="Fu J."/>
            <person name="Qiu L."/>
        </authorList>
    </citation>
    <scope>NUCLEOTIDE SEQUENCE [LARGE SCALE GENOMIC DNA]</scope>
    <source>
        <strain evidence="2">4Y35</strain>
    </source>
</reference>
<accession>A0A7G8BMV9</accession>
<evidence type="ECO:0000259" key="1">
    <source>
        <dbReference type="Pfam" id="PF12867"/>
    </source>
</evidence>
<dbReference type="AlphaFoldDB" id="A0A7G8BMV9"/>
<dbReference type="KEGG" id="adin:H7849_08210"/>
<dbReference type="RefSeq" id="WP_186745593.1">
    <property type="nucleotide sequence ID" value="NZ_CP060394.1"/>
</dbReference>
<dbReference type="Pfam" id="PF12867">
    <property type="entry name" value="DinB_2"/>
    <property type="match status" value="1"/>
</dbReference>
<evidence type="ECO:0000313" key="2">
    <source>
        <dbReference type="EMBL" id="QNI33879.1"/>
    </source>
</evidence>
<sequence length="212" mass="23911">MQYFQKNCFCTIRNSIETLTRLSPSQSTRFRTWRIVLAVVALNLTLASLANAQIAPDMPNPIKAPNPLTKTISIFRSNMQDKIMNAANTMPDSKYSYRPTKDVRSFAEILVHVGDISYYLCANAKNEARPVITAEKNSKTEIIAYLKGAFEYCDGAYSGFTDAHLNDPADFWGHNTNKMFILTQLANHDALHYGNLVTYLRINDLEPSGGWF</sequence>
<gene>
    <name evidence="2" type="ORF">H7849_08210</name>
</gene>
<organism evidence="2 3">
    <name type="scientific">Alloacidobacterium dinghuense</name>
    <dbReference type="NCBI Taxonomy" id="2763107"/>
    <lineage>
        <taxon>Bacteria</taxon>
        <taxon>Pseudomonadati</taxon>
        <taxon>Acidobacteriota</taxon>
        <taxon>Terriglobia</taxon>
        <taxon>Terriglobales</taxon>
        <taxon>Acidobacteriaceae</taxon>
        <taxon>Alloacidobacterium</taxon>
    </lineage>
</organism>
<dbReference type="InterPro" id="IPR034660">
    <property type="entry name" value="DinB/YfiT-like"/>
</dbReference>
<proteinExistence type="predicted"/>
<dbReference type="Gene3D" id="1.20.120.450">
    <property type="entry name" value="dinb family like domain"/>
    <property type="match status" value="1"/>
</dbReference>
<feature type="domain" description="DinB-like" evidence="1">
    <location>
        <begin position="80"/>
        <end position="194"/>
    </location>
</feature>
<dbReference type="Proteomes" id="UP000515312">
    <property type="component" value="Chromosome"/>
</dbReference>
<protein>
    <submittedName>
        <fullName evidence="2">DinB family protein</fullName>
    </submittedName>
</protein>
<dbReference type="InterPro" id="IPR024775">
    <property type="entry name" value="DinB-like"/>
</dbReference>
<dbReference type="SUPFAM" id="SSF109854">
    <property type="entry name" value="DinB/YfiT-like putative metalloenzymes"/>
    <property type="match status" value="1"/>
</dbReference>
<dbReference type="EMBL" id="CP060394">
    <property type="protein sequence ID" value="QNI33879.1"/>
    <property type="molecule type" value="Genomic_DNA"/>
</dbReference>
<name>A0A7G8BMV9_9BACT</name>
<keyword evidence="3" id="KW-1185">Reference proteome</keyword>